<comment type="caution">
    <text evidence="1">The sequence shown here is derived from an EMBL/GenBank/DDBJ whole genome shotgun (WGS) entry which is preliminary data.</text>
</comment>
<dbReference type="AlphaFoldDB" id="A0A369BTG0"/>
<evidence type="ECO:0000313" key="1">
    <source>
        <dbReference type="EMBL" id="RCX24942.1"/>
    </source>
</evidence>
<protein>
    <recommendedName>
        <fullName evidence="3">Rubrerythrin</fullName>
    </recommendedName>
</protein>
<dbReference type="OrthoDB" id="5761853at2"/>
<accession>A0A369BTG0</accession>
<dbReference type="InterPro" id="IPR012347">
    <property type="entry name" value="Ferritin-like"/>
</dbReference>
<organism evidence="1 2">
    <name type="scientific">Thioalbus denitrificans</name>
    <dbReference type="NCBI Taxonomy" id="547122"/>
    <lineage>
        <taxon>Bacteria</taxon>
        <taxon>Pseudomonadati</taxon>
        <taxon>Pseudomonadota</taxon>
        <taxon>Gammaproteobacteria</taxon>
        <taxon>Chromatiales</taxon>
        <taxon>Ectothiorhodospiraceae</taxon>
        <taxon>Thioalbus</taxon>
    </lineage>
</organism>
<dbReference type="EMBL" id="QPJY01000013">
    <property type="protein sequence ID" value="RCX24942.1"/>
    <property type="molecule type" value="Genomic_DNA"/>
</dbReference>
<name>A0A369BTG0_9GAMM</name>
<dbReference type="Gene3D" id="1.20.1260.10">
    <property type="match status" value="1"/>
</dbReference>
<dbReference type="RefSeq" id="WP_114281005.1">
    <property type="nucleotide sequence ID" value="NZ_QPJY01000013.1"/>
</dbReference>
<evidence type="ECO:0000313" key="2">
    <source>
        <dbReference type="Proteomes" id="UP000252707"/>
    </source>
</evidence>
<evidence type="ECO:0008006" key="3">
    <source>
        <dbReference type="Google" id="ProtNLM"/>
    </source>
</evidence>
<dbReference type="SUPFAM" id="SSF47240">
    <property type="entry name" value="Ferritin-like"/>
    <property type="match status" value="1"/>
</dbReference>
<reference evidence="1 2" key="1">
    <citation type="submission" date="2018-07" db="EMBL/GenBank/DDBJ databases">
        <title>Genomic Encyclopedia of Type Strains, Phase IV (KMG-IV): sequencing the most valuable type-strain genomes for metagenomic binning, comparative biology and taxonomic classification.</title>
        <authorList>
            <person name="Goeker M."/>
        </authorList>
    </citation>
    <scope>NUCLEOTIDE SEQUENCE [LARGE SCALE GENOMIC DNA]</scope>
    <source>
        <strain evidence="1 2">DSM 26407</strain>
    </source>
</reference>
<dbReference type="Proteomes" id="UP000252707">
    <property type="component" value="Unassembled WGS sequence"/>
</dbReference>
<proteinExistence type="predicted"/>
<keyword evidence="2" id="KW-1185">Reference proteome</keyword>
<dbReference type="InterPro" id="IPR009078">
    <property type="entry name" value="Ferritin-like_SF"/>
</dbReference>
<sequence length="212" mass="24364">MQALVDRDFIVRNAADIIGLFGVGVYLNLILMRRTDLFEAVADWHLRHGIPMPGRVGNAYRLSALLEYRVARIYGRLAERFSLNAEARDLFRELEREEIQHGQVMMLCLYTVRQDSALTFIPSVRDPEMREILQKLRRIERNVEGLSLEQALDLTLKLEEGEVNTIFGRLLKQVEDPKTRFFAHLLSLAGSHQTTVPPRVARLRESLHSDAA</sequence>
<gene>
    <name evidence="1" type="ORF">DFQ59_11338</name>
</gene>